<evidence type="ECO:0000256" key="1">
    <source>
        <dbReference type="SAM" id="Phobius"/>
    </source>
</evidence>
<feature type="transmembrane region" description="Helical" evidence="1">
    <location>
        <begin position="7"/>
        <end position="31"/>
    </location>
</feature>
<organism evidence="2 3">
    <name type="scientific">Hymenobacter arizonensis</name>
    <name type="common">Siccationidurans arizonensis</name>
    <dbReference type="NCBI Taxonomy" id="1227077"/>
    <lineage>
        <taxon>Bacteria</taxon>
        <taxon>Pseudomonadati</taxon>
        <taxon>Bacteroidota</taxon>
        <taxon>Cytophagia</taxon>
        <taxon>Cytophagales</taxon>
        <taxon>Hymenobacteraceae</taxon>
        <taxon>Hymenobacter</taxon>
    </lineage>
</organism>
<dbReference type="AlphaFoldDB" id="A0A1I6BFB3"/>
<gene>
    <name evidence="2" type="ORF">SAMN04515668_4470</name>
</gene>
<accession>A0A1I6BFB3</accession>
<dbReference type="Proteomes" id="UP000199029">
    <property type="component" value="Unassembled WGS sequence"/>
</dbReference>
<keyword evidence="1" id="KW-1133">Transmembrane helix</keyword>
<dbReference type="EMBL" id="FOXS01000008">
    <property type="protein sequence ID" value="SFQ79638.1"/>
    <property type="molecule type" value="Genomic_DNA"/>
</dbReference>
<sequence>MKKRIAIALFAIYVVNVLYFSLNTFISASLYNRNGYYYLFPQYNSFVNGDNIIGRIFYTLRLNAAYSFFGRGLAESVEINFNFYDKNGLLIKKAKFAHGFESGSGQMRGNTLSNRLSFSLISKIESGKNQLKFKKVSSVETHNINKEIKRSDEILEEYLKRMGVFVGHKIGNWHKFDANIYFILPSKIGTYNSKGGPSLRKHFLYKSVKFTSVEK</sequence>
<keyword evidence="3" id="KW-1185">Reference proteome</keyword>
<keyword evidence="1" id="KW-0812">Transmembrane</keyword>
<proteinExistence type="predicted"/>
<reference evidence="3" key="1">
    <citation type="submission" date="2016-10" db="EMBL/GenBank/DDBJ databases">
        <authorList>
            <person name="Varghese N."/>
            <person name="Submissions S."/>
        </authorList>
    </citation>
    <scope>NUCLEOTIDE SEQUENCE [LARGE SCALE GENOMIC DNA]</scope>
    <source>
        <strain evidence="3">OR362-8,ATCC BAA-1266,JCM 13504</strain>
    </source>
</reference>
<keyword evidence="1" id="KW-0472">Membrane</keyword>
<protein>
    <submittedName>
        <fullName evidence="2">Uncharacterized protein</fullName>
    </submittedName>
</protein>
<dbReference type="RefSeq" id="WP_143080348.1">
    <property type="nucleotide sequence ID" value="NZ_FOXS01000008.1"/>
</dbReference>
<evidence type="ECO:0000313" key="2">
    <source>
        <dbReference type="EMBL" id="SFQ79638.1"/>
    </source>
</evidence>
<evidence type="ECO:0000313" key="3">
    <source>
        <dbReference type="Proteomes" id="UP000199029"/>
    </source>
</evidence>
<name>A0A1I6BFB3_HYMAR</name>